<evidence type="ECO:0000313" key="2">
    <source>
        <dbReference type="EMBL" id="AAP96316.1"/>
    </source>
</evidence>
<dbReference type="STRING" id="233412.HD_1528"/>
<dbReference type="SUPFAM" id="SSF47413">
    <property type="entry name" value="lambda repressor-like DNA-binding domains"/>
    <property type="match status" value="1"/>
</dbReference>
<feature type="domain" description="AAA+ ATPase" evidence="1">
    <location>
        <begin position="157"/>
        <end position="314"/>
    </location>
</feature>
<dbReference type="AlphaFoldDB" id="Q7VLD2"/>
<reference evidence="3" key="1">
    <citation type="submission" date="2003-06" db="EMBL/GenBank/DDBJ databases">
        <title>The complete genome sequence of Haemophilus ducreyi.</title>
        <authorList>
            <person name="Munson R.S. Jr."/>
            <person name="Ray W.C."/>
            <person name="Mahairas G."/>
            <person name="Sabo P."/>
            <person name="Mungur R."/>
            <person name="Johnson L."/>
            <person name="Nguyen D."/>
            <person name="Wang J."/>
            <person name="Forst C."/>
            <person name="Hood L."/>
        </authorList>
    </citation>
    <scope>NUCLEOTIDE SEQUENCE [LARGE SCALE GENOMIC DNA]</scope>
    <source>
        <strain evidence="3">35000HP / ATCC 700724</strain>
    </source>
</reference>
<dbReference type="Pfam" id="PF13401">
    <property type="entry name" value="AAA_22"/>
    <property type="match status" value="1"/>
</dbReference>
<evidence type="ECO:0000313" key="3">
    <source>
        <dbReference type="Proteomes" id="UP000001022"/>
    </source>
</evidence>
<dbReference type="SUPFAM" id="SSF52540">
    <property type="entry name" value="P-loop containing nucleoside triphosphate hydrolases"/>
    <property type="match status" value="1"/>
</dbReference>
<protein>
    <submittedName>
        <fullName evidence="2">Eha protein</fullName>
    </submittedName>
</protein>
<dbReference type="EMBL" id="AE017143">
    <property type="protein sequence ID" value="AAP96316.1"/>
    <property type="molecule type" value="Genomic_DNA"/>
</dbReference>
<dbReference type="Gene3D" id="1.10.260.40">
    <property type="entry name" value="lambda repressor-like DNA-binding domains"/>
    <property type="match status" value="1"/>
</dbReference>
<accession>Q7VLD2</accession>
<dbReference type="HOGENOM" id="CLU_058952_0_0_6"/>
<dbReference type="PANTHER" id="PTHR35894:SF1">
    <property type="entry name" value="PHOSPHORIBULOKINASE _ URIDINE KINASE FAMILY"/>
    <property type="match status" value="1"/>
</dbReference>
<dbReference type="Proteomes" id="UP000001022">
    <property type="component" value="Chromosome"/>
</dbReference>
<organism evidence="2 3">
    <name type="scientific">Haemophilus ducreyi (strain 35000HP / ATCC 700724)</name>
    <dbReference type="NCBI Taxonomy" id="233412"/>
    <lineage>
        <taxon>Bacteria</taxon>
        <taxon>Pseudomonadati</taxon>
        <taxon>Pseudomonadota</taxon>
        <taxon>Gammaproteobacteria</taxon>
        <taxon>Pasteurellales</taxon>
        <taxon>Pasteurellaceae</taxon>
        <taxon>Haemophilus</taxon>
    </lineage>
</organism>
<dbReference type="KEGG" id="hdu:HD_1528"/>
<dbReference type="InterPro" id="IPR052026">
    <property type="entry name" value="ExeA_AAA_ATPase_DNA-bind"/>
</dbReference>
<dbReference type="InterPro" id="IPR001387">
    <property type="entry name" value="Cro/C1-type_HTH"/>
</dbReference>
<dbReference type="GO" id="GO:0016887">
    <property type="term" value="F:ATP hydrolysis activity"/>
    <property type="evidence" value="ECO:0007669"/>
    <property type="project" value="InterPro"/>
</dbReference>
<dbReference type="SMART" id="SM00382">
    <property type="entry name" value="AAA"/>
    <property type="match status" value="1"/>
</dbReference>
<dbReference type="InterPro" id="IPR049945">
    <property type="entry name" value="AAA_22"/>
</dbReference>
<proteinExistence type="predicted"/>
<dbReference type="InterPro" id="IPR027417">
    <property type="entry name" value="P-loop_NTPase"/>
</dbReference>
<name>Q7VLD2_HAEDU</name>
<dbReference type="GO" id="GO:0003677">
    <property type="term" value="F:DNA binding"/>
    <property type="evidence" value="ECO:0007669"/>
    <property type="project" value="InterPro"/>
</dbReference>
<keyword evidence="3" id="KW-1185">Reference proteome</keyword>
<evidence type="ECO:0000259" key="1">
    <source>
        <dbReference type="SMART" id="SM00382"/>
    </source>
</evidence>
<gene>
    <name evidence="2" type="ordered locus">HD_1528</name>
</gene>
<dbReference type="InterPro" id="IPR010982">
    <property type="entry name" value="Lambda_DNA-bd_dom_sf"/>
</dbReference>
<dbReference type="PANTHER" id="PTHR35894">
    <property type="entry name" value="GENERAL SECRETION PATHWAY PROTEIN A-RELATED"/>
    <property type="match status" value="1"/>
</dbReference>
<dbReference type="eggNOG" id="COG3267">
    <property type="taxonomic scope" value="Bacteria"/>
</dbReference>
<dbReference type="CDD" id="cd00093">
    <property type="entry name" value="HTH_XRE"/>
    <property type="match status" value="1"/>
</dbReference>
<dbReference type="Gene3D" id="3.40.50.300">
    <property type="entry name" value="P-loop containing nucleotide triphosphate hydrolases"/>
    <property type="match status" value="1"/>
</dbReference>
<sequence length="401" mass="44780">MPPNFDKWRFYVLKLKQVLIDKGVSLRQLAQQMNVSPATVSQLINHNQRVKQWVEFEKNLGSALQSLGIIEPLASLLEMEGTGESLATEPVPSAPKTTDEIKDEIMLLAKQALFPATKKHFGLFRDPFAEDVRSADDVFSSADVRYVREALFQTAKHGGFMAVVGESGAGKSTLRRDLIDRINQENAPITVIEPYIIAMEDNDVKGKTLKAAHIAEAIISTLSPLESVKRSPEARFRQLHKVLKESVKSGYSNVLIIEEAHALPIPTLKHLKRFFELEDGFKKLLSIVLIGQPELKIKLSERNTEVREVVQRCEIVELAPLDAELERYVEHKLERVGKKLSDIFEEDAFVAVRQRLTAVGRNKTSQSLLYPLAVGNLLTAAMNLAESLGIPKVNGQVVMNV</sequence>
<dbReference type="InterPro" id="IPR003593">
    <property type="entry name" value="AAA+_ATPase"/>
</dbReference>